<feature type="transmembrane region" description="Helical" evidence="7">
    <location>
        <begin position="255"/>
        <end position="275"/>
    </location>
</feature>
<accession>A0A2K9B120</accession>
<feature type="domain" description="NADH:quinone oxidoreductase/Mrp antiporter transmembrane" evidence="9">
    <location>
        <begin position="112"/>
        <end position="338"/>
    </location>
</feature>
<dbReference type="HAMAP" id="MF_00862">
    <property type="entry name" value="DabB"/>
    <property type="match status" value="1"/>
</dbReference>
<dbReference type="EMBL" id="CP025120">
    <property type="protein sequence ID" value="AUD79809.1"/>
    <property type="molecule type" value="Genomic_DNA"/>
</dbReference>
<feature type="transmembrane region" description="Helical" evidence="7">
    <location>
        <begin position="115"/>
        <end position="135"/>
    </location>
</feature>
<dbReference type="GO" id="GO:0005886">
    <property type="term" value="C:plasma membrane"/>
    <property type="evidence" value="ECO:0007669"/>
    <property type="project" value="UniProtKB-SubCell"/>
</dbReference>
<dbReference type="GO" id="GO:0012505">
    <property type="term" value="C:endomembrane system"/>
    <property type="evidence" value="ECO:0007669"/>
    <property type="project" value="UniProtKB-SubCell"/>
</dbReference>
<comment type="function">
    <text evidence="7">Part of an energy-coupled inorganic carbon pump.</text>
</comment>
<name>A0A2K9B120_9GAMM</name>
<protein>
    <recommendedName>
        <fullName evidence="7">Probable inorganic carbon transporter subunit DabB</fullName>
    </recommendedName>
</protein>
<dbReference type="Pfam" id="PF00361">
    <property type="entry name" value="Proton_antipo_M"/>
    <property type="match status" value="1"/>
</dbReference>
<dbReference type="PANTHER" id="PTHR42829:SF1">
    <property type="entry name" value="INORGANIC CARBON TRANSPORTER SUBUNIT DABB-RELATED"/>
    <property type="match status" value="1"/>
</dbReference>
<evidence type="ECO:0000256" key="8">
    <source>
        <dbReference type="RuleBase" id="RU000320"/>
    </source>
</evidence>
<keyword evidence="3 7" id="KW-1003">Cell membrane</keyword>
<reference evidence="10 11" key="1">
    <citation type="submission" date="2017-12" db="EMBL/GenBank/DDBJ databases">
        <title>Kangiella profundi FT102 completed genome.</title>
        <authorList>
            <person name="Xu J."/>
            <person name="Wang J."/>
            <person name="Lu Y."/>
        </authorList>
    </citation>
    <scope>NUCLEOTIDE SEQUENCE [LARGE SCALE GENOMIC DNA]</scope>
    <source>
        <strain evidence="10 11">FT102</strain>
    </source>
</reference>
<feature type="transmembrane region" description="Helical" evidence="7">
    <location>
        <begin position="437"/>
        <end position="455"/>
    </location>
</feature>
<dbReference type="NCBIfam" id="NF006029">
    <property type="entry name" value="PRK08168.1"/>
    <property type="match status" value="1"/>
</dbReference>
<feature type="transmembrane region" description="Helical" evidence="7">
    <location>
        <begin position="398"/>
        <end position="417"/>
    </location>
</feature>
<dbReference type="PANTHER" id="PTHR42829">
    <property type="entry name" value="NADH-UBIQUINONE OXIDOREDUCTASE CHAIN 5"/>
    <property type="match status" value="1"/>
</dbReference>
<evidence type="ECO:0000256" key="5">
    <source>
        <dbReference type="ARBA" id="ARBA00022989"/>
    </source>
</evidence>
<comment type="subunit">
    <text evidence="7">Forms a complex with DabA.</text>
</comment>
<keyword evidence="2 7" id="KW-0813">Transport</keyword>
<keyword evidence="11" id="KW-1185">Reference proteome</keyword>
<evidence type="ECO:0000313" key="11">
    <source>
        <dbReference type="Proteomes" id="UP000232693"/>
    </source>
</evidence>
<evidence type="ECO:0000256" key="4">
    <source>
        <dbReference type="ARBA" id="ARBA00022692"/>
    </source>
</evidence>
<dbReference type="PRINTS" id="PR01434">
    <property type="entry name" value="NADHDHGNASE5"/>
</dbReference>
<feature type="transmembrane region" description="Helical" evidence="7">
    <location>
        <begin position="93"/>
        <end position="109"/>
    </location>
</feature>
<evidence type="ECO:0000313" key="10">
    <source>
        <dbReference type="EMBL" id="AUD79809.1"/>
    </source>
</evidence>
<feature type="transmembrane region" description="Helical" evidence="7">
    <location>
        <begin position="188"/>
        <end position="205"/>
    </location>
</feature>
<dbReference type="GO" id="GO:0042773">
    <property type="term" value="P:ATP synthesis coupled electron transport"/>
    <property type="evidence" value="ECO:0007669"/>
    <property type="project" value="InterPro"/>
</dbReference>
<dbReference type="GO" id="GO:0003954">
    <property type="term" value="F:NADH dehydrogenase activity"/>
    <property type="evidence" value="ECO:0007669"/>
    <property type="project" value="TreeGrafter"/>
</dbReference>
<feature type="transmembrane region" description="Helical" evidence="7">
    <location>
        <begin position="150"/>
        <end position="168"/>
    </location>
</feature>
<dbReference type="OrthoDB" id="9811798at2"/>
<feature type="transmembrane region" description="Helical" evidence="7">
    <location>
        <begin position="226"/>
        <end position="249"/>
    </location>
</feature>
<feature type="transmembrane region" description="Helical" evidence="7">
    <location>
        <begin position="371"/>
        <end position="391"/>
    </location>
</feature>
<keyword evidence="5 7" id="KW-1133">Transmembrane helix</keyword>
<keyword evidence="4 7" id="KW-0812">Transmembrane</keyword>
<feature type="transmembrane region" description="Helical" evidence="7">
    <location>
        <begin position="31"/>
        <end position="54"/>
    </location>
</feature>
<organism evidence="10 11">
    <name type="scientific">Kangiella profundi</name>
    <dbReference type="NCBI Taxonomy" id="1561924"/>
    <lineage>
        <taxon>Bacteria</taxon>
        <taxon>Pseudomonadati</taxon>
        <taxon>Pseudomonadota</taxon>
        <taxon>Gammaproteobacteria</taxon>
        <taxon>Kangiellales</taxon>
        <taxon>Kangiellaceae</taxon>
        <taxon>Kangiella</taxon>
    </lineage>
</organism>
<feature type="transmembrane region" description="Helical" evidence="7">
    <location>
        <begin position="60"/>
        <end position="81"/>
    </location>
</feature>
<evidence type="ECO:0000259" key="9">
    <source>
        <dbReference type="Pfam" id="PF00361"/>
    </source>
</evidence>
<dbReference type="RefSeq" id="WP_106647601.1">
    <property type="nucleotide sequence ID" value="NZ_BMGO01000001.1"/>
</dbReference>
<feature type="transmembrane region" description="Helical" evidence="7">
    <location>
        <begin position="6"/>
        <end position="24"/>
    </location>
</feature>
<dbReference type="InterPro" id="IPR003945">
    <property type="entry name" value="NU5C-like"/>
</dbReference>
<gene>
    <name evidence="7" type="primary">dabB</name>
    <name evidence="10" type="ORF">CW740_11345</name>
</gene>
<dbReference type="GO" id="GO:0008137">
    <property type="term" value="F:NADH dehydrogenase (ubiquinone) activity"/>
    <property type="evidence" value="ECO:0007669"/>
    <property type="project" value="InterPro"/>
</dbReference>
<dbReference type="KEGG" id="kpd:CW740_11345"/>
<feature type="transmembrane region" description="Helical" evidence="7">
    <location>
        <begin position="346"/>
        <end position="365"/>
    </location>
</feature>
<keyword evidence="6 7" id="KW-0472">Membrane</keyword>
<dbReference type="GO" id="GO:0015990">
    <property type="term" value="P:electron transport coupled proton transport"/>
    <property type="evidence" value="ECO:0007669"/>
    <property type="project" value="TreeGrafter"/>
</dbReference>
<evidence type="ECO:0000256" key="2">
    <source>
        <dbReference type="ARBA" id="ARBA00022448"/>
    </source>
</evidence>
<evidence type="ECO:0000256" key="7">
    <source>
        <dbReference type="HAMAP-Rule" id="MF_00862"/>
    </source>
</evidence>
<evidence type="ECO:0000256" key="1">
    <source>
        <dbReference type="ARBA" id="ARBA00004127"/>
    </source>
</evidence>
<comment type="subcellular location">
    <subcellularLocation>
        <location evidence="7">Cell membrane</location>
        <topology evidence="7">Multi-pass membrane protein</topology>
    </subcellularLocation>
    <subcellularLocation>
        <location evidence="1">Endomembrane system</location>
        <topology evidence="1">Multi-pass membrane protein</topology>
    </subcellularLocation>
    <subcellularLocation>
        <location evidence="8">Membrane</location>
        <topology evidence="8">Multi-pass membrane protein</topology>
    </subcellularLocation>
</comment>
<dbReference type="InterPro" id="IPR046396">
    <property type="entry name" value="Transporter_DabB"/>
</dbReference>
<proteinExistence type="inferred from homology"/>
<comment type="similarity">
    <text evidence="7">Belongs to the inorganic carbon transporter (TC 9.A.2) DabB family.</text>
</comment>
<dbReference type="Proteomes" id="UP000232693">
    <property type="component" value="Chromosome"/>
</dbReference>
<sequence length="512" mass="56662">MSFFVASGLALAAIFFIGFIVSYLPGRHHWLIARATAFLALLVSIGYPLIEWLITGQTPALIPVLMGLLVALLGWVIIGYSSRYLEGESRERMFVHAILFTIACVFTLISTTHLLILAVAWTGTSISLHYLLTFYRERKAAQVVAHKKFIVSRLGEVALGVALILIYLELDTLSINTIAASLSVMNELTLPLQFAAVLFALAAVLKTAQLPLHGWIIQVMEAPTPVSALMHAGVVNIGGYVLITMATLINMSIPAQLLLVVVGSITAVLAGWVMMTRISIKVRLAWSTCAQMGFMLMEIGLGLYELAFLHLIAHSIYKGHAFLAAGDAVKQAEHKDYLPSWAEPKGIIMSLLVATALIIASLLIWQWLLPTFLLASEIIVILVFALAPLLWYQKTFSAKLFTLGTVRVLGIANLYYAWHLVFSQIMPSAASDNLPQLIWIIFSFGLLYFAQIAVIKYSNSRLLRVCFPWIYNGFYLDETFTRLTFKIWPLKLSPVQAETKVNRRINSSGESA</sequence>
<evidence type="ECO:0000256" key="3">
    <source>
        <dbReference type="ARBA" id="ARBA00022475"/>
    </source>
</evidence>
<dbReference type="InterPro" id="IPR001750">
    <property type="entry name" value="ND/Mrp_TM"/>
</dbReference>
<evidence type="ECO:0000256" key="6">
    <source>
        <dbReference type="ARBA" id="ARBA00023136"/>
    </source>
</evidence>
<dbReference type="AlphaFoldDB" id="A0A2K9B120"/>